<name>A0ABS7BSP7_9SPHN</name>
<dbReference type="EMBL" id="JAHXZN010000009">
    <property type="protein sequence ID" value="MBW6532630.1"/>
    <property type="molecule type" value="Genomic_DNA"/>
</dbReference>
<gene>
    <name evidence="2" type="ORF">KZ820_17955</name>
</gene>
<accession>A0ABS7BSP7</accession>
<reference evidence="2 3" key="1">
    <citation type="submission" date="2021-07" db="EMBL/GenBank/DDBJ databases">
        <title>Sphingomonas sp.</title>
        <authorList>
            <person name="Feng G."/>
            <person name="Li J."/>
            <person name="Pan M."/>
        </authorList>
    </citation>
    <scope>NUCLEOTIDE SEQUENCE [LARGE SCALE GENOMIC DNA]</scope>
    <source>
        <strain evidence="2 3">RRHST34</strain>
    </source>
</reference>
<sequence>MASSGEPAVSTARAGWWTRLTTILWFIAALAFLLAAPVLLQAFWLALPLTVLLAAVLSLPIAWLWRRFVTTGRLFTAWLPLSIATSILLAALLAAPVYYLASITQVAPALVPQVTLTNGEKRIVFQGMQHVAASRFFKGVAFDLEDALARGYVLYYEGVAPSTPANDRWFEQVATHGRDLTTAYRELGEVCGLDFQSDYLRVVVNDSLVHPRNHVIADVDTTQLRAEYGRLIASDPKFAAGTAEAADVPDTGGLDRIVGWLRRGTDGQREMAGVLCRGFMTRAMTRSNDAGNRLPLDPLILDYRNRVLSQRLLAEPRRLIYVTYGAKHLPGTFALLRHADPRWRVASVKWLRTIDSPESYSANLPGITD</sequence>
<evidence type="ECO:0008006" key="4">
    <source>
        <dbReference type="Google" id="ProtNLM"/>
    </source>
</evidence>
<feature type="transmembrane region" description="Helical" evidence="1">
    <location>
        <begin position="77"/>
        <end position="101"/>
    </location>
</feature>
<keyword evidence="1" id="KW-0812">Transmembrane</keyword>
<keyword evidence="1" id="KW-1133">Transmembrane helix</keyword>
<proteinExistence type="predicted"/>
<dbReference type="Proteomes" id="UP000759103">
    <property type="component" value="Unassembled WGS sequence"/>
</dbReference>
<protein>
    <recommendedName>
        <fullName evidence="4">TraB</fullName>
    </recommendedName>
</protein>
<evidence type="ECO:0000256" key="1">
    <source>
        <dbReference type="SAM" id="Phobius"/>
    </source>
</evidence>
<organism evidence="2 3">
    <name type="scientific">Sphingomonas citri</name>
    <dbReference type="NCBI Taxonomy" id="2862499"/>
    <lineage>
        <taxon>Bacteria</taxon>
        <taxon>Pseudomonadati</taxon>
        <taxon>Pseudomonadota</taxon>
        <taxon>Alphaproteobacteria</taxon>
        <taxon>Sphingomonadales</taxon>
        <taxon>Sphingomonadaceae</taxon>
        <taxon>Sphingomonas</taxon>
    </lineage>
</organism>
<evidence type="ECO:0000313" key="3">
    <source>
        <dbReference type="Proteomes" id="UP000759103"/>
    </source>
</evidence>
<feature type="transmembrane region" description="Helical" evidence="1">
    <location>
        <begin position="20"/>
        <end position="40"/>
    </location>
</feature>
<comment type="caution">
    <text evidence="2">The sequence shown here is derived from an EMBL/GenBank/DDBJ whole genome shotgun (WGS) entry which is preliminary data.</text>
</comment>
<keyword evidence="1" id="KW-0472">Membrane</keyword>
<dbReference type="RefSeq" id="WP_219750227.1">
    <property type="nucleotide sequence ID" value="NZ_JAHXZN010000009.1"/>
</dbReference>
<keyword evidence="3" id="KW-1185">Reference proteome</keyword>
<evidence type="ECO:0000313" key="2">
    <source>
        <dbReference type="EMBL" id="MBW6532630.1"/>
    </source>
</evidence>
<feature type="transmembrane region" description="Helical" evidence="1">
    <location>
        <begin position="46"/>
        <end position="65"/>
    </location>
</feature>